<accession>A0A1V3L9P2</accession>
<proteinExistence type="predicted"/>
<reference evidence="2 3" key="1">
    <citation type="submission" date="2016-10" db="EMBL/GenBank/DDBJ databases">
        <title>Rodentibacter gen. nov. and new species.</title>
        <authorList>
            <person name="Christensen H."/>
        </authorList>
    </citation>
    <scope>NUCLEOTIDE SEQUENCE [LARGE SCALE GENOMIC DNA]</scope>
    <source>
        <strain evidence="2 3">Ppn158</strain>
    </source>
</reference>
<evidence type="ECO:0000313" key="3">
    <source>
        <dbReference type="Proteomes" id="UP000189353"/>
    </source>
</evidence>
<evidence type="ECO:0000313" key="2">
    <source>
        <dbReference type="EMBL" id="OOF86639.1"/>
    </source>
</evidence>
<keyword evidence="1" id="KW-0472">Membrane</keyword>
<dbReference type="RefSeq" id="WP_077552627.1">
    <property type="nucleotide sequence ID" value="NZ_MLAI01000013.1"/>
</dbReference>
<feature type="transmembrane region" description="Helical" evidence="1">
    <location>
        <begin position="7"/>
        <end position="25"/>
    </location>
</feature>
<name>A0A1V3L9P2_9PAST</name>
<dbReference type="EMBL" id="MLAI01000013">
    <property type="protein sequence ID" value="OOF86639.1"/>
    <property type="molecule type" value="Genomic_DNA"/>
</dbReference>
<dbReference type="AlphaFoldDB" id="A0A1V3L9P2"/>
<keyword evidence="1" id="KW-0812">Transmembrane</keyword>
<protein>
    <submittedName>
        <fullName evidence="2">Uncharacterized protein</fullName>
    </submittedName>
</protein>
<organism evidence="2 3">
    <name type="scientific">Rodentibacter ratti</name>
    <dbReference type="NCBI Taxonomy" id="1906745"/>
    <lineage>
        <taxon>Bacteria</taxon>
        <taxon>Pseudomonadati</taxon>
        <taxon>Pseudomonadota</taxon>
        <taxon>Gammaproteobacteria</taxon>
        <taxon>Pasteurellales</taxon>
        <taxon>Pasteurellaceae</taxon>
        <taxon>Rodentibacter</taxon>
    </lineage>
</organism>
<feature type="transmembrane region" description="Helical" evidence="1">
    <location>
        <begin position="45"/>
        <end position="66"/>
    </location>
</feature>
<keyword evidence="1" id="KW-1133">Transmembrane helix</keyword>
<sequence length="78" mass="8682">MRKFISVLISSVFGVLIYMPLILLLDELGGAIFYKLGSSCGEFGCFGALLFYAFVTDMAIVVYIFIKLDKLLKKCGQK</sequence>
<comment type="caution">
    <text evidence="2">The sequence shown here is derived from an EMBL/GenBank/DDBJ whole genome shotgun (WGS) entry which is preliminary data.</text>
</comment>
<dbReference type="Proteomes" id="UP000189353">
    <property type="component" value="Unassembled WGS sequence"/>
</dbReference>
<gene>
    <name evidence="2" type="ORF">BKG88_04190</name>
</gene>
<evidence type="ECO:0000256" key="1">
    <source>
        <dbReference type="SAM" id="Phobius"/>
    </source>
</evidence>